<dbReference type="PANTHER" id="PTHR43181">
    <property type="entry name" value="2-C-METHYL-D-ERYTHRITOL 2,4-CYCLODIPHOSPHATE SYNTHASE, CHLOROPLASTIC"/>
    <property type="match status" value="1"/>
</dbReference>
<protein>
    <recommendedName>
        <fullName evidence="3 7">2-C-methyl-D-erythritol 2,4-cyclodiphosphate synthase</fullName>
        <shortName evidence="7">MECDP-synthase</shortName>
        <shortName evidence="7">MECPP-synthase</shortName>
        <shortName evidence="7">MECPS</shortName>
        <ecNumber evidence="3 7">4.6.1.12</ecNumber>
    </recommendedName>
</protein>
<dbReference type="InterPro" id="IPR036571">
    <property type="entry name" value="MECDP_synthase_sf"/>
</dbReference>
<dbReference type="GO" id="GO:0008685">
    <property type="term" value="F:2-C-methyl-D-erythritol 2,4-cyclodiphosphate synthase activity"/>
    <property type="evidence" value="ECO:0007669"/>
    <property type="project" value="UniProtKB-UniRule"/>
</dbReference>
<feature type="site" description="Transition state stabilizer" evidence="7">
    <location>
        <position position="42"/>
    </location>
</feature>
<dbReference type="GO" id="GO:0019288">
    <property type="term" value="P:isopentenyl diphosphate biosynthetic process, methylerythritol 4-phosphate pathway"/>
    <property type="evidence" value="ECO:0007669"/>
    <property type="project" value="UniProtKB-UniRule"/>
</dbReference>
<dbReference type="PROSITE" id="PS01350">
    <property type="entry name" value="ISPF"/>
    <property type="match status" value="1"/>
</dbReference>
<dbReference type="NCBIfam" id="TIGR00151">
    <property type="entry name" value="ispF"/>
    <property type="match status" value="1"/>
</dbReference>
<dbReference type="RefSeq" id="WP_145282544.1">
    <property type="nucleotide sequence ID" value="NZ_CP036318.1"/>
</dbReference>
<keyword evidence="11" id="KW-1185">Reference proteome</keyword>
<feature type="binding site" evidence="7">
    <location>
        <position position="18"/>
    </location>
    <ligand>
        <name>a divalent metal cation</name>
        <dbReference type="ChEBI" id="CHEBI:60240"/>
    </ligand>
</feature>
<evidence type="ECO:0000256" key="2">
    <source>
        <dbReference type="ARBA" id="ARBA00004709"/>
    </source>
</evidence>
<reference evidence="10 11" key="1">
    <citation type="submission" date="2019-02" db="EMBL/GenBank/DDBJ databases">
        <title>Deep-cultivation of Planctomycetes and their phenomic and genomic characterization uncovers novel biology.</title>
        <authorList>
            <person name="Wiegand S."/>
            <person name="Jogler M."/>
            <person name="Boedeker C."/>
            <person name="Pinto D."/>
            <person name="Vollmers J."/>
            <person name="Rivas-Marin E."/>
            <person name="Kohn T."/>
            <person name="Peeters S.H."/>
            <person name="Heuer A."/>
            <person name="Rast P."/>
            <person name="Oberbeckmann S."/>
            <person name="Bunk B."/>
            <person name="Jeske O."/>
            <person name="Meyerdierks A."/>
            <person name="Storesund J.E."/>
            <person name="Kallscheuer N."/>
            <person name="Luecker S."/>
            <person name="Lage O.M."/>
            <person name="Pohl T."/>
            <person name="Merkel B.J."/>
            <person name="Hornburger P."/>
            <person name="Mueller R.-W."/>
            <person name="Bruemmer F."/>
            <person name="Labrenz M."/>
            <person name="Spormann A.M."/>
            <person name="Op den Camp H."/>
            <person name="Overmann J."/>
            <person name="Amann R."/>
            <person name="Jetten M.S.M."/>
            <person name="Mascher T."/>
            <person name="Medema M.H."/>
            <person name="Devos D.P."/>
            <person name="Kaster A.-K."/>
            <person name="Ovreas L."/>
            <person name="Rohde M."/>
            <person name="Galperin M.Y."/>
            <person name="Jogler C."/>
        </authorList>
    </citation>
    <scope>NUCLEOTIDE SEQUENCE [LARGE SCALE GENOMIC DNA]</scope>
    <source>
        <strain evidence="10 11">Mal33</strain>
    </source>
</reference>
<proteinExistence type="inferred from homology"/>
<feature type="site" description="Transition state stabilizer" evidence="7">
    <location>
        <position position="141"/>
    </location>
</feature>
<comment type="caution">
    <text evidence="7">Lacks conserved residue(s) required for the propagation of feature annotation.</text>
</comment>
<evidence type="ECO:0000256" key="3">
    <source>
        <dbReference type="ARBA" id="ARBA00012579"/>
    </source>
</evidence>
<dbReference type="Proteomes" id="UP000316770">
    <property type="component" value="Chromosome"/>
</dbReference>
<sequence length="167" mass="17846">MNQASPPALRIGLGYDTHRIGPARPFLLGGVEIPWDRGLIGHSDADVLLHAITDALLGAASLGDIGRMYPDTDPENKDRDSGEMLAEAMRRVRAAGWEIVNLDCVVRAQQPKIAPHAAAICARIAEILAISVDSVGIKGKTGEHVGPVGRQEAIEARCVALLYRRLG</sequence>
<dbReference type="HAMAP" id="MF_00107">
    <property type="entry name" value="IspF"/>
    <property type="match status" value="1"/>
</dbReference>
<dbReference type="Gene3D" id="3.30.1330.50">
    <property type="entry name" value="2-C-methyl-D-erythritol 2,4-cyclodiphosphate synthase"/>
    <property type="match status" value="1"/>
</dbReference>
<keyword evidence="5 7" id="KW-0414">Isoprene biosynthesis</keyword>
<dbReference type="UniPathway" id="UPA00056">
    <property type="reaction ID" value="UER00095"/>
</dbReference>
<comment type="pathway">
    <text evidence="2 7">Isoprenoid biosynthesis; isopentenyl diphosphate biosynthesis via DXP pathway; isopentenyl diphosphate from 1-deoxy-D-xylulose 5-phosphate: step 4/6.</text>
</comment>
<dbReference type="GO" id="GO:0046872">
    <property type="term" value="F:metal ion binding"/>
    <property type="evidence" value="ECO:0007669"/>
    <property type="project" value="UniProtKB-KW"/>
</dbReference>
<evidence type="ECO:0000256" key="7">
    <source>
        <dbReference type="HAMAP-Rule" id="MF_00107"/>
    </source>
</evidence>
<organism evidence="10 11">
    <name type="scientific">Rosistilla oblonga</name>
    <dbReference type="NCBI Taxonomy" id="2527990"/>
    <lineage>
        <taxon>Bacteria</taxon>
        <taxon>Pseudomonadati</taxon>
        <taxon>Planctomycetota</taxon>
        <taxon>Planctomycetia</taxon>
        <taxon>Pirellulales</taxon>
        <taxon>Pirellulaceae</taxon>
        <taxon>Rosistilla</taxon>
    </lineage>
</organism>
<feature type="domain" description="2-C-methyl-D-erythritol 2,4-cyclodiphosphate synthase" evidence="9">
    <location>
        <begin position="9"/>
        <end position="162"/>
    </location>
</feature>
<evidence type="ECO:0000256" key="5">
    <source>
        <dbReference type="ARBA" id="ARBA00023229"/>
    </source>
</evidence>
<evidence type="ECO:0000313" key="11">
    <source>
        <dbReference type="Proteomes" id="UP000316770"/>
    </source>
</evidence>
<evidence type="ECO:0000313" key="10">
    <source>
        <dbReference type="EMBL" id="QDV54856.1"/>
    </source>
</evidence>
<feature type="binding site" evidence="7">
    <location>
        <position position="50"/>
    </location>
    <ligand>
        <name>a divalent metal cation</name>
        <dbReference type="ChEBI" id="CHEBI:60240"/>
    </ligand>
</feature>
<keyword evidence="4 7" id="KW-0479">Metal-binding</keyword>
<feature type="binding site" evidence="7">
    <location>
        <position position="150"/>
    </location>
    <ligand>
        <name>4-CDP-2-C-methyl-D-erythritol 2-phosphate</name>
        <dbReference type="ChEBI" id="CHEBI:57919"/>
    </ligand>
</feature>
<dbReference type="InterPro" id="IPR003526">
    <property type="entry name" value="MECDP_synthase"/>
</dbReference>
<feature type="binding site" evidence="7">
    <location>
        <position position="16"/>
    </location>
    <ligand>
        <name>a divalent metal cation</name>
        <dbReference type="ChEBI" id="CHEBI:60240"/>
    </ligand>
</feature>
<accession>A0A518IP43</accession>
<comment type="catalytic activity">
    <reaction evidence="1 7 8">
        <text>4-CDP-2-C-methyl-D-erythritol 2-phosphate = 2-C-methyl-D-erythritol 2,4-cyclic diphosphate + CMP</text>
        <dbReference type="Rhea" id="RHEA:23864"/>
        <dbReference type="ChEBI" id="CHEBI:57919"/>
        <dbReference type="ChEBI" id="CHEBI:58483"/>
        <dbReference type="ChEBI" id="CHEBI:60377"/>
        <dbReference type="EC" id="4.6.1.12"/>
    </reaction>
</comment>
<evidence type="ECO:0000256" key="6">
    <source>
        <dbReference type="ARBA" id="ARBA00023239"/>
    </source>
</evidence>
<evidence type="ECO:0000256" key="8">
    <source>
        <dbReference type="RuleBase" id="RU004395"/>
    </source>
</evidence>
<dbReference type="PANTHER" id="PTHR43181:SF1">
    <property type="entry name" value="2-C-METHYL-D-ERYTHRITOL 2,4-CYCLODIPHOSPHATE SYNTHASE, CHLOROPLASTIC"/>
    <property type="match status" value="1"/>
</dbReference>
<feature type="binding site" evidence="7">
    <location>
        <begin position="64"/>
        <end position="66"/>
    </location>
    <ligand>
        <name>4-CDP-2-C-methyl-D-erythritol 2-phosphate</name>
        <dbReference type="ChEBI" id="CHEBI:57919"/>
    </ligand>
</feature>
<dbReference type="CDD" id="cd00554">
    <property type="entry name" value="MECDP_synthase"/>
    <property type="match status" value="1"/>
</dbReference>
<dbReference type="EMBL" id="CP036318">
    <property type="protein sequence ID" value="QDV54856.1"/>
    <property type="molecule type" value="Genomic_DNA"/>
</dbReference>
<evidence type="ECO:0000256" key="4">
    <source>
        <dbReference type="ARBA" id="ARBA00022723"/>
    </source>
</evidence>
<evidence type="ECO:0000256" key="1">
    <source>
        <dbReference type="ARBA" id="ARBA00000200"/>
    </source>
</evidence>
<comment type="similarity">
    <text evidence="7 8">Belongs to the IspF family.</text>
</comment>
<feature type="binding site" evidence="7">
    <location>
        <begin position="42"/>
        <end position="43"/>
    </location>
    <ligand>
        <name>4-CDP-2-C-methyl-D-erythritol 2-phosphate</name>
        <dbReference type="ChEBI" id="CHEBI:57919"/>
    </ligand>
</feature>
<keyword evidence="6 7" id="KW-0456">Lyase</keyword>
<dbReference type="InterPro" id="IPR020555">
    <property type="entry name" value="MECDP_synthase_CS"/>
</dbReference>
<gene>
    <name evidence="7 10" type="primary">ispF</name>
    <name evidence="10" type="ORF">Mal33_08210</name>
</gene>
<comment type="subunit">
    <text evidence="7">Homotrimer.</text>
</comment>
<evidence type="ECO:0000259" key="9">
    <source>
        <dbReference type="Pfam" id="PF02542"/>
    </source>
</evidence>
<dbReference type="Pfam" id="PF02542">
    <property type="entry name" value="YgbB"/>
    <property type="match status" value="1"/>
</dbReference>
<dbReference type="GO" id="GO:0016114">
    <property type="term" value="P:terpenoid biosynthetic process"/>
    <property type="evidence" value="ECO:0007669"/>
    <property type="project" value="InterPro"/>
</dbReference>
<comment type="cofactor">
    <cofactor evidence="7">
        <name>a divalent metal cation</name>
        <dbReference type="ChEBI" id="CHEBI:60240"/>
    </cofactor>
    <text evidence="7">Binds 1 divalent metal cation per subunit.</text>
</comment>
<dbReference type="EC" id="4.6.1.12" evidence="3 7"/>
<dbReference type="SUPFAM" id="SSF69765">
    <property type="entry name" value="IpsF-like"/>
    <property type="match status" value="1"/>
</dbReference>
<name>A0A518IP43_9BACT</name>
<dbReference type="AlphaFoldDB" id="A0A518IP43"/>
<feature type="binding site" evidence="7">
    <location>
        <begin position="16"/>
        <end position="18"/>
    </location>
    <ligand>
        <name>4-CDP-2-C-methyl-D-erythritol 2-phosphate</name>
        <dbReference type="ChEBI" id="CHEBI:57919"/>
    </ligand>
</feature>
<comment type="function">
    <text evidence="7">Involved in the biosynthesis of isopentenyl diphosphate (IPP) and dimethylallyl diphosphate (DMAPP), two major building blocks of isoprenoid compounds. Catalyzes the conversion of 4-diphosphocytidyl-2-C-methyl-D-erythritol 2-phosphate (CDP-ME2P) to 2-C-methyl-D-erythritol 2,4-cyclodiphosphate (ME-CPP) with a corresponding release of cytidine 5-monophosphate (CMP).</text>
</comment>